<dbReference type="Pfam" id="PF21789">
    <property type="entry name" value="TNP-like_RNaseH_C"/>
    <property type="match status" value="1"/>
</dbReference>
<evidence type="ECO:0000256" key="4">
    <source>
        <dbReference type="ARBA" id="ARBA00023125"/>
    </source>
</evidence>
<dbReference type="AlphaFoldDB" id="A0AAU9TV65"/>
<dbReference type="InterPro" id="IPR048367">
    <property type="entry name" value="TNP-like_RNaseH_C"/>
</dbReference>
<dbReference type="Pfam" id="PF21788">
    <property type="entry name" value="TNP-like_GBD"/>
    <property type="match status" value="1"/>
</dbReference>
<dbReference type="GO" id="GO:0008270">
    <property type="term" value="F:zinc ion binding"/>
    <property type="evidence" value="ECO:0007669"/>
    <property type="project" value="UniProtKB-KW"/>
</dbReference>
<evidence type="ECO:0000256" key="5">
    <source>
        <dbReference type="PROSITE-ProRule" id="PRU00309"/>
    </source>
</evidence>
<reference evidence="7" key="1">
    <citation type="submission" date="2022-03" db="EMBL/GenBank/DDBJ databases">
        <authorList>
            <person name="Tunstrom K."/>
        </authorList>
    </citation>
    <scope>NUCLEOTIDE SEQUENCE</scope>
</reference>
<evidence type="ECO:0000313" key="7">
    <source>
        <dbReference type="EMBL" id="CAH2091045.1"/>
    </source>
</evidence>
<organism evidence="7 8">
    <name type="scientific">Euphydryas editha</name>
    <name type="common">Edith's checkerspot</name>
    <dbReference type="NCBI Taxonomy" id="104508"/>
    <lineage>
        <taxon>Eukaryota</taxon>
        <taxon>Metazoa</taxon>
        <taxon>Ecdysozoa</taxon>
        <taxon>Arthropoda</taxon>
        <taxon>Hexapoda</taxon>
        <taxon>Insecta</taxon>
        <taxon>Pterygota</taxon>
        <taxon>Neoptera</taxon>
        <taxon>Endopterygota</taxon>
        <taxon>Lepidoptera</taxon>
        <taxon>Glossata</taxon>
        <taxon>Ditrysia</taxon>
        <taxon>Papilionoidea</taxon>
        <taxon>Nymphalidae</taxon>
        <taxon>Nymphalinae</taxon>
        <taxon>Euphydryas</taxon>
    </lineage>
</organism>
<evidence type="ECO:0000313" key="8">
    <source>
        <dbReference type="Proteomes" id="UP001153954"/>
    </source>
</evidence>
<dbReference type="InterPro" id="IPR006612">
    <property type="entry name" value="THAP_Znf"/>
</dbReference>
<name>A0AAU9TV65_EUPED</name>
<accession>A0AAU9TV65</accession>
<keyword evidence="2 5" id="KW-0863">Zinc-finger</keyword>
<dbReference type="PANTHER" id="PTHR47577">
    <property type="entry name" value="THAP DOMAIN-CONTAINING PROTEIN 6"/>
    <property type="match status" value="1"/>
</dbReference>
<dbReference type="PROSITE" id="PS50950">
    <property type="entry name" value="ZF_THAP"/>
    <property type="match status" value="1"/>
</dbReference>
<evidence type="ECO:0000256" key="2">
    <source>
        <dbReference type="ARBA" id="ARBA00022771"/>
    </source>
</evidence>
<sequence>MPSSSRFKCHFGCEIDGPLHRFPKPQYPHLERFNVWKFVLAKDIQNKGDIYIYNQIRICNRHFQECYRSQSHRLTANAVPTLNIGSFQLQPMETDGIEHALPIMQPSTALTIKDDQAEGSSELHCMETGVVEHTVMQPSTSALITKDNNLAKQGTMKRRTTINEIQIHKELAKLKQRLLKFSLKYKSQTLKIRAAEKLSRSKSFLTVIEKMPNDIKTLTSMQLKWKTKARGRRYTIEEKIMALSIYKQSQKAYKLMKTMFVLPSIRSLQKLLSGFTLKPGLNPEIMANLETTVKKMSKEKRLVNLIFDEISLSPGLFYNSALCQITGFEDMGHERHKIIADHALVFMIKGIKSKFKQPICFTFCHGCTKKADLKNLLTNVLKQISSTGLTVVATVCDQSATNLSVIKSLKDDTKAKYLKNEKEHNTLAFELDDIKVFPLFDPPHLLKGMRNNLLSKNLKFIQNGKTKYAKWEHLEMLLKLDVGEDEIRLVNKLTETHVMKEKLPKMKVKYAVQVFSQRVSSTMRFLAKRKIFPAECEETADFLFIMDKLFDSLNGHSYQGDAKIYKECLKNNSPHFGFWNELVPIFQSMEFVKDINKNGTEEIKLEKVPSLKNWVHNMETFKEMWEYLNKKHNVTSLLTRNFNQDPLENFFCNIRSNGVRNVNPTYIQFINAFKTLLVNNLNSPHSLGANCEQDDNSAILSLKNLLTRKQEPPIISQSYDIDQLLILMDEIKNNYSNIHEESKKYVAGYIIKKCKTNIFKNCRKCKNDFINNEVGVNSFIYEIDYTKKSLFHPSPNILNLLDEMYYMIVACLREAPESDCPVEKMRFFIDCNCNYNVISCEKHKSSLIYYISYLAINIIIHSWCKNVNRILDGKITSFDENNPIKVQAFDYCKTHKHKK</sequence>
<keyword evidence="4 5" id="KW-0238">DNA-binding</keyword>
<dbReference type="PANTHER" id="PTHR47577:SF2">
    <property type="entry name" value="THAP DOMAIN CONTAINING 9"/>
    <property type="match status" value="1"/>
</dbReference>
<dbReference type="EMBL" id="CAKOGL010000010">
    <property type="protein sequence ID" value="CAH2091045.1"/>
    <property type="molecule type" value="Genomic_DNA"/>
</dbReference>
<evidence type="ECO:0000256" key="3">
    <source>
        <dbReference type="ARBA" id="ARBA00022833"/>
    </source>
</evidence>
<keyword evidence="3" id="KW-0862">Zinc</keyword>
<keyword evidence="1" id="KW-0479">Metal-binding</keyword>
<dbReference type="InterPro" id="IPR048366">
    <property type="entry name" value="TNP-like_GBD"/>
</dbReference>
<keyword evidence="8" id="KW-1185">Reference proteome</keyword>
<dbReference type="SMART" id="SM00980">
    <property type="entry name" value="THAP"/>
    <property type="match status" value="1"/>
</dbReference>
<comment type="caution">
    <text evidence="7">The sequence shown here is derived from an EMBL/GenBank/DDBJ whole genome shotgun (WGS) entry which is preliminary data.</text>
</comment>
<evidence type="ECO:0000256" key="1">
    <source>
        <dbReference type="ARBA" id="ARBA00022723"/>
    </source>
</evidence>
<proteinExistence type="predicted"/>
<feature type="domain" description="THAP-type" evidence="6">
    <location>
        <begin position="1"/>
        <end position="83"/>
    </location>
</feature>
<dbReference type="Pfam" id="PF05485">
    <property type="entry name" value="THAP"/>
    <property type="match status" value="1"/>
</dbReference>
<gene>
    <name evidence="7" type="ORF">EEDITHA_LOCUS6943</name>
</gene>
<dbReference type="Pfam" id="PF21787">
    <property type="entry name" value="TNP-like_RNaseH_N"/>
    <property type="match status" value="1"/>
</dbReference>
<dbReference type="GO" id="GO:0003677">
    <property type="term" value="F:DNA binding"/>
    <property type="evidence" value="ECO:0007669"/>
    <property type="project" value="UniProtKB-UniRule"/>
</dbReference>
<dbReference type="Proteomes" id="UP001153954">
    <property type="component" value="Unassembled WGS sequence"/>
</dbReference>
<protein>
    <recommendedName>
        <fullName evidence="6">THAP-type domain-containing protein</fullName>
    </recommendedName>
</protein>
<evidence type="ECO:0000259" key="6">
    <source>
        <dbReference type="PROSITE" id="PS50950"/>
    </source>
</evidence>
<dbReference type="InterPro" id="IPR048365">
    <property type="entry name" value="TNP-like_RNaseH_N"/>
</dbReference>